<dbReference type="PIRSF" id="PIRSF001293">
    <property type="entry name" value="ATP6V0A1"/>
    <property type="match status" value="1"/>
</dbReference>
<evidence type="ECO:0000256" key="1">
    <source>
        <dbReference type="ARBA" id="ARBA00004141"/>
    </source>
</evidence>
<feature type="compositionally biased region" description="Basic and acidic residues" evidence="10">
    <location>
        <begin position="683"/>
        <end position="694"/>
    </location>
</feature>
<keyword evidence="4 9" id="KW-0812">Transmembrane</keyword>
<evidence type="ECO:0000256" key="6">
    <source>
        <dbReference type="ARBA" id="ARBA00022989"/>
    </source>
</evidence>
<dbReference type="Pfam" id="PF01496">
    <property type="entry name" value="V_ATPase_I"/>
    <property type="match status" value="1"/>
</dbReference>
<dbReference type="PANTHER" id="PTHR11629">
    <property type="entry name" value="VACUOLAR PROTON ATPASES"/>
    <property type="match status" value="1"/>
</dbReference>
<evidence type="ECO:0000256" key="9">
    <source>
        <dbReference type="RuleBase" id="RU361189"/>
    </source>
</evidence>
<sequence>MSNIDTKKAQAIHMLRPEPMEYLQFILPEETAYNSIRQLGQVGMTHFIDLNPRVNPNKREFYKDISRCSDMRRILRFFKSQLDIHNRVPNKAVPEEGYRFTELEETFITMEKTMKDLLLSQTQMNHHKCELLEMKHVLTIGESFLSSAMTDARHGMEMIEKNPAAARAMGVDASQIRGLSFLAGIISQSKIEVFHRMLFVALRGNFVFEYRPVPEPVLDPVTNLPEEKWVFFVFFTGDHARNRIMRICTSYGASLYPYPTTKDEHIQTIADIDNRLETLVTVQARSDEQMEKELDIIQRNVTQWNIFVSRETGIYHSLNMFVVDSEAHCYVGEGWVPKRRMNDVNEALEVATRVSRSAVPAISHVLSSLRTPPSLIETNKFTLAQQKIVSSYGVPSYGEINPGLATLFTFPFLFALMFGDFGHGILFTIISLGLCAFSGLLEKMAQTSDIGRYFHLGRFFLVNMGVMATYVGLLYNEVFSLSVNFFKSGYKVDSVTGSVTRTHTYAFGVDPIWRQCDNYLIFTNSMKMKMSVIVGVLHMILGIFFSLLNFIHRKQWADVWCNFLPKILLLLSLFGYMDFMIIYKWMDPKGNKPMLISTMINMFLGAFQPIPDDTRLYQGQEVVQGILFIVAIVCIVWMMIPKAVIDIVEIQRKKKGAKGFKKTMIRSDSLHASTTEMIDIRPDELTSNVERSDSDSSSYSPYHQRQRKHLEMQPVSMDVVEEPEEEKEVSEVLVHTLIDTIEFVLGAISNTASYLRLWALSLAHGELGEVFYQYLMILIPKLVPVFGSVIGIAAWIGVTFGLIVMMEGLSAFLHCLRLHWVEFQNKFYQAEGYAFAPLSFKSIDYSAELFLPTEYELER</sequence>
<gene>
    <name evidence="11" type="ORF">BLNAU_15396</name>
</gene>
<evidence type="ECO:0000256" key="10">
    <source>
        <dbReference type="SAM" id="MobiDB-lite"/>
    </source>
</evidence>
<feature type="transmembrane region" description="Helical" evidence="9">
    <location>
        <begin position="532"/>
        <end position="551"/>
    </location>
</feature>
<evidence type="ECO:0000256" key="5">
    <source>
        <dbReference type="ARBA" id="ARBA00022781"/>
    </source>
</evidence>
<accession>A0ABQ9XHH8</accession>
<feature type="transmembrane region" description="Helical" evidence="9">
    <location>
        <begin position="453"/>
        <end position="475"/>
    </location>
</feature>
<dbReference type="Proteomes" id="UP001281761">
    <property type="component" value="Unassembled WGS sequence"/>
</dbReference>
<evidence type="ECO:0000313" key="11">
    <source>
        <dbReference type="EMBL" id="KAK2949645.1"/>
    </source>
</evidence>
<protein>
    <recommendedName>
        <fullName evidence="9">V-type proton ATPase subunit a</fullName>
    </recommendedName>
</protein>
<keyword evidence="8 9" id="KW-0472">Membrane</keyword>
<organism evidence="11 12">
    <name type="scientific">Blattamonas nauphoetae</name>
    <dbReference type="NCBI Taxonomy" id="2049346"/>
    <lineage>
        <taxon>Eukaryota</taxon>
        <taxon>Metamonada</taxon>
        <taxon>Preaxostyla</taxon>
        <taxon>Oxymonadida</taxon>
        <taxon>Blattamonas</taxon>
    </lineage>
</organism>
<comment type="subcellular location">
    <subcellularLocation>
        <location evidence="1">Membrane</location>
        <topology evidence="1">Multi-pass membrane protein</topology>
    </subcellularLocation>
</comment>
<feature type="transmembrane region" description="Helical" evidence="9">
    <location>
        <begin position="425"/>
        <end position="441"/>
    </location>
</feature>
<keyword evidence="5 9" id="KW-0375">Hydrogen ion transport</keyword>
<feature type="transmembrane region" description="Helical" evidence="9">
    <location>
        <begin position="782"/>
        <end position="806"/>
    </location>
</feature>
<name>A0ABQ9XHH8_9EUKA</name>
<evidence type="ECO:0000256" key="7">
    <source>
        <dbReference type="ARBA" id="ARBA00023065"/>
    </source>
</evidence>
<keyword evidence="3 9" id="KW-0813">Transport</keyword>
<feature type="transmembrane region" description="Helical" evidence="9">
    <location>
        <begin position="563"/>
        <end position="582"/>
    </location>
</feature>
<reference evidence="11 12" key="1">
    <citation type="journal article" date="2022" name="bioRxiv">
        <title>Genomics of Preaxostyla Flagellates Illuminates Evolutionary Transitions and the Path Towards Mitochondrial Loss.</title>
        <authorList>
            <person name="Novak L.V.F."/>
            <person name="Treitli S.C."/>
            <person name="Pyrih J."/>
            <person name="Halakuc P."/>
            <person name="Pipaliya S.V."/>
            <person name="Vacek V."/>
            <person name="Brzon O."/>
            <person name="Soukal P."/>
            <person name="Eme L."/>
            <person name="Dacks J.B."/>
            <person name="Karnkowska A."/>
            <person name="Elias M."/>
            <person name="Hampl V."/>
        </authorList>
    </citation>
    <scope>NUCLEOTIDE SEQUENCE [LARGE SCALE GENOMIC DNA]</scope>
    <source>
        <strain evidence="11">NAU3</strain>
        <tissue evidence="11">Gut</tissue>
    </source>
</reference>
<proteinExistence type="inferred from homology"/>
<dbReference type="InterPro" id="IPR026028">
    <property type="entry name" value="V-type_ATPase_116kDa_su_euka"/>
</dbReference>
<feature type="transmembrane region" description="Helical" evidence="9">
    <location>
        <begin position="622"/>
        <end position="645"/>
    </location>
</feature>
<keyword evidence="6 9" id="KW-1133">Transmembrane helix</keyword>
<comment type="function">
    <text evidence="9">Essential component of the vacuolar proton pump (V-ATPase), a multimeric enzyme that catalyzes the translocation of protons across the membranes. Required for assembly and activity of the V-ATPase.</text>
</comment>
<keyword evidence="12" id="KW-1185">Reference proteome</keyword>
<comment type="similarity">
    <text evidence="2 9">Belongs to the V-ATPase 116 kDa subunit family.</text>
</comment>
<dbReference type="PANTHER" id="PTHR11629:SF63">
    <property type="entry name" value="V-TYPE PROTON ATPASE SUBUNIT A"/>
    <property type="match status" value="1"/>
</dbReference>
<evidence type="ECO:0000256" key="8">
    <source>
        <dbReference type="ARBA" id="ARBA00023136"/>
    </source>
</evidence>
<evidence type="ECO:0000256" key="3">
    <source>
        <dbReference type="ARBA" id="ARBA00022448"/>
    </source>
</evidence>
<evidence type="ECO:0000256" key="2">
    <source>
        <dbReference type="ARBA" id="ARBA00009904"/>
    </source>
</evidence>
<keyword evidence="7 9" id="KW-0406">Ion transport</keyword>
<comment type="caution">
    <text evidence="11">The sequence shown here is derived from an EMBL/GenBank/DDBJ whole genome shotgun (WGS) entry which is preliminary data.</text>
</comment>
<dbReference type="InterPro" id="IPR002490">
    <property type="entry name" value="V-ATPase_116kDa_su"/>
</dbReference>
<feature type="region of interest" description="Disordered" evidence="10">
    <location>
        <begin position="683"/>
        <end position="707"/>
    </location>
</feature>
<dbReference type="EMBL" id="JARBJD010000152">
    <property type="protein sequence ID" value="KAK2949645.1"/>
    <property type="molecule type" value="Genomic_DNA"/>
</dbReference>
<evidence type="ECO:0000256" key="4">
    <source>
        <dbReference type="ARBA" id="ARBA00022692"/>
    </source>
</evidence>
<evidence type="ECO:0000313" key="12">
    <source>
        <dbReference type="Proteomes" id="UP001281761"/>
    </source>
</evidence>